<name>A0A328EC44_9ASTE</name>
<dbReference type="Pfam" id="PF09497">
    <property type="entry name" value="Med12"/>
    <property type="match status" value="1"/>
</dbReference>
<feature type="region of interest" description="Disordered" evidence="6">
    <location>
        <begin position="926"/>
        <end position="949"/>
    </location>
</feature>
<evidence type="ECO:0000256" key="4">
    <source>
        <dbReference type="ARBA" id="ARBA00023163"/>
    </source>
</evidence>
<feature type="compositionally biased region" description="Low complexity" evidence="6">
    <location>
        <begin position="2209"/>
        <end position="2220"/>
    </location>
</feature>
<evidence type="ECO:0000259" key="7">
    <source>
        <dbReference type="SMART" id="SM01281"/>
    </source>
</evidence>
<sequence length="2257" mass="249884">MQRYHANSCPGAVNSNSTFGGAAGRDISRAEANTLAPNFSRRALQLTAFKLKCNKEPLNSRLGPPDFLPPTPNCPEETLNREYVQFGYREAVEGIEEIRESSLSQAQVFSKPVILKCKEAIRKCHRTINESRAKKRKAGQVYGVPLEGSQLTKVGIFPDQRSCGEDFRKRWIEGLASQHKRLRSLADQVPHGYRKRWLFEVLIRNNVPFLRATWFIKVTYLNQVRPVFSSLSSGVPDKTNFSRSEQWTKDVIDYMQCLLDEFVSRNTGHSAANIRDRSPQMVYPGSIQLKNEPVASSSDLGEPSLHFKWWYVVRILQWHHAEGLLFPSHVIDWVLTQLQEKELLGLLQLLLPVIYGFIETVVLSQTYVRAMVQIAIHFIQEPSPGGSDLVDNSRRAYTMSALIELLRYLLLAVPDTFVGLDCFPLPPCVANTFTDGGFFSKVCEDVKRVKVGPLEVAGVLRDRVPETRSESVSIDLVVSSIKKRADSLAEAARPDHTGQNVAKALHALDKSLVNGDLRIPYKFLFENHCDGIVDESWIAETSSCLFSSLKHIGEVNLSFICSVFFIFEWATCDFRDFRSSPSHELKFTGRKDFSQIYIAVRLLKLKMREVQISSQFKNESNVKIENVGKDPGQQNNIHRSVGNGVGESFHSTKSRAGKSKDFLRLFDSPSPLHDVIVCWIDQHEVHNGEGLKRLQLLIAELIRAGLFYPQAYVRQLIISGVMDENVPHVDPINRKRHCRILKQLSGPQVYDALVEAQIAEPQILSELMNVYSTERRLVLHGVLDRYKSPSGASSSHMKCKHLDSGGEIASPPFVECRSVPLTQNALPKNMHTVEVEDLKFSVCMVLQFPCSILTEAGLLQAQKKVKKHCVASPNTMDIIEATPGCEECRKAKRQKLSEDKSSIKIYPQNQSDDEESWWVGRCQKPVESFKVDPPPPKPTKQSTRGRQKVVRKTQSLAQLAAARIEGSQGASTSHVCDSRVSCPHHRSGSEGDHPRAVDGTKTQRFSDIVSIGKLLKKEKDVKKRTMTLWLIGVVKKLVEETEKNLAKVGQYGRSFATGDEQGSIQWKLGEEELSMILYLMDACNELVLALRFLLWLLPKVHGCATVTIHGSRNVLVIPRMAENNVCEVGESYVLSSVQRYENVLVAADLIQDVLSAAMHRCAAIMSSNGRVSTSLSLGYARYLLKKYGSVPSVVEWQKNFKSTHDKRLTSELESGRLLDGDFGFPLGVPTGVEDLDDFFRQKISSVRVSRVALTMRDIVQRRVDEAFQFFYGKDRKHLGPNSIRSPGFENWDDGYQIGQQVVMGLLDCMRQTGGAAQEGDPTLVSSAISAIVCNAGQVIAKIPDIASNNNHFNSSVTSDPLQVARCILRVHITCLCLLKEALGERQSRVFEVALAVEASSALAQNSSPVRAPRSQYHQSSESHDLTVRFAAAVSALVVGAIIQGIVSLERMISLLKLKEGLDVIHFIRSIRSNSNGNSRSVGAFKGDNSLVEVSAHWFRVLVGNCRTITDGLIGGLLGDASIVALSRMQRTLPLNLVFPPAYSMFAFVLWRSIILSPTIGSRDDMQQLYQSLLLALGDALKHLPFHEVCLRDTHGLYDLMAEDTLDTDFASLLDSNGSDMRLRASAFVPLRARLFLNALIDCRMPQSLSKQEDVNRISSILGDLKAENGVKLVHILDTLQPARFHWQWLEIRLLLNEQAVIEKLDRHDTSLGEALRFLSPNPDKVAASDNEGNLIEIILTRLLIRPDASALFSEVVHILGRSLQDAMLKQAKWLLEGNDVLSGRKSVHQKLFSIAVTKGLSTKPQYSRSWGWCASNDDPMTNKGEKGKFDVSSLEEGEVVEEATTLKHSGGGSGQVVDDVDGFPSAHQHKTQRAFIKLVLPCIDQASDDSRNRFAADMIKLINSIEQQINAVTREVSKPAGAVSSGVDIPTTKMTTRKGVRVGSPGLARRSTPPSETVPPSPVALRASISLRLQLILRVLPIICGDGELSGRSLRYPLASGILRLLGSRVIYADAGHCFNSSFTSKRDPDALLEASGSASEAVMGESLFDCLLLVLHALLSSHPPSWLKIKSSSKSTSECSKDYAALDRDVAESLQNDLDQMQLPDSIRRRIQTAMPIIFPSVQHSVSCHPPLVSPAALATLLPSNPVSVLQSGGTQHRNHHHPSSLLSRGATNSAGKTKQQSSQPPPPPQQDHHHDLEFDPWILLEDGAGSSQSSSNGSNTGGGDHANQKAASWLKGSVRVRRTDLTYIGAVDDDS</sequence>
<evidence type="ECO:0000256" key="3">
    <source>
        <dbReference type="ARBA" id="ARBA00023015"/>
    </source>
</evidence>
<dbReference type="GO" id="GO:0016592">
    <property type="term" value="C:mediator complex"/>
    <property type="evidence" value="ECO:0007669"/>
    <property type="project" value="InterPro"/>
</dbReference>
<evidence type="ECO:0000256" key="5">
    <source>
        <dbReference type="ARBA" id="ARBA00023242"/>
    </source>
</evidence>
<keyword evidence="9" id="KW-1185">Reference proteome</keyword>
<dbReference type="GO" id="GO:0003712">
    <property type="term" value="F:transcription coregulator activity"/>
    <property type="evidence" value="ECO:0007669"/>
    <property type="project" value="InterPro"/>
</dbReference>
<dbReference type="GO" id="GO:0006357">
    <property type="term" value="P:regulation of transcription by RNA polymerase II"/>
    <property type="evidence" value="ECO:0007669"/>
    <property type="project" value="InterPro"/>
</dbReference>
<feature type="compositionally biased region" description="Polar residues" evidence="6">
    <location>
        <begin position="2166"/>
        <end position="2180"/>
    </location>
</feature>
<dbReference type="InterPro" id="IPR019035">
    <property type="entry name" value="Mediator_Med12"/>
</dbReference>
<dbReference type="Proteomes" id="UP000249390">
    <property type="component" value="Unassembled WGS sequence"/>
</dbReference>
<evidence type="ECO:0000313" key="9">
    <source>
        <dbReference type="Proteomes" id="UP000249390"/>
    </source>
</evidence>
<proteinExistence type="inferred from homology"/>
<feature type="region of interest" description="Disordered" evidence="6">
    <location>
        <begin position="1936"/>
        <end position="1961"/>
    </location>
</feature>
<comment type="similarity">
    <text evidence="2">Belongs to the Mediator complex subunit 12 family.</text>
</comment>
<evidence type="ECO:0000256" key="1">
    <source>
        <dbReference type="ARBA" id="ARBA00004123"/>
    </source>
</evidence>
<dbReference type="SMART" id="SM01281">
    <property type="entry name" value="Med12"/>
    <property type="match status" value="1"/>
</dbReference>
<feature type="domain" description="Mediator complex subunit Med12" evidence="7">
    <location>
        <begin position="156"/>
        <end position="217"/>
    </location>
</feature>
<organism evidence="8 9">
    <name type="scientific">Cuscuta australis</name>
    <dbReference type="NCBI Taxonomy" id="267555"/>
    <lineage>
        <taxon>Eukaryota</taxon>
        <taxon>Viridiplantae</taxon>
        <taxon>Streptophyta</taxon>
        <taxon>Embryophyta</taxon>
        <taxon>Tracheophyta</taxon>
        <taxon>Spermatophyta</taxon>
        <taxon>Magnoliopsida</taxon>
        <taxon>eudicotyledons</taxon>
        <taxon>Gunneridae</taxon>
        <taxon>Pentapetalae</taxon>
        <taxon>asterids</taxon>
        <taxon>lamiids</taxon>
        <taxon>Solanales</taxon>
        <taxon>Convolvulaceae</taxon>
        <taxon>Cuscuteae</taxon>
        <taxon>Cuscuta</taxon>
        <taxon>Cuscuta subgen. Grammica</taxon>
        <taxon>Cuscuta sect. Cleistogrammica</taxon>
    </lineage>
</organism>
<feature type="region of interest" description="Disordered" evidence="6">
    <location>
        <begin position="970"/>
        <end position="998"/>
    </location>
</feature>
<evidence type="ECO:0000256" key="2">
    <source>
        <dbReference type="ARBA" id="ARBA00010289"/>
    </source>
</evidence>
<dbReference type="EMBL" id="NQVE01000015">
    <property type="protein sequence ID" value="RAL54153.1"/>
    <property type="molecule type" value="Genomic_DNA"/>
</dbReference>
<evidence type="ECO:0000256" key="6">
    <source>
        <dbReference type="SAM" id="MobiDB-lite"/>
    </source>
</evidence>
<reference evidence="8 9" key="1">
    <citation type="submission" date="2018-06" db="EMBL/GenBank/DDBJ databases">
        <title>The Genome of Cuscuta australis (Dodder) Provides Insight into the Evolution of Plant Parasitism.</title>
        <authorList>
            <person name="Liu H."/>
        </authorList>
    </citation>
    <scope>NUCLEOTIDE SEQUENCE [LARGE SCALE GENOMIC DNA]</scope>
    <source>
        <strain evidence="9">cv. Yunnan</strain>
        <tissue evidence="8">Vines</tissue>
    </source>
</reference>
<evidence type="ECO:0000313" key="8">
    <source>
        <dbReference type="EMBL" id="RAL54153.1"/>
    </source>
</evidence>
<comment type="subcellular location">
    <subcellularLocation>
        <location evidence="1">Nucleus</location>
    </subcellularLocation>
</comment>
<feature type="region of interest" description="Disordered" evidence="6">
    <location>
        <begin position="2150"/>
        <end position="2238"/>
    </location>
</feature>
<dbReference type="PANTHER" id="PTHR46567:SF1">
    <property type="entry name" value="MEDIATOR OF RNA POLYMERASE II TRANSCRIPTION SUBUNIT 12"/>
    <property type="match status" value="1"/>
</dbReference>
<gene>
    <name evidence="8" type="ORF">DM860_004624</name>
</gene>
<dbReference type="PANTHER" id="PTHR46567">
    <property type="entry name" value="MEDIATOR OF RNA POLYMERASE II TRANSCRIPTION SUBUNIT 12"/>
    <property type="match status" value="1"/>
</dbReference>
<protein>
    <recommendedName>
        <fullName evidence="7">Mediator complex subunit Med12 domain-containing protein</fullName>
    </recommendedName>
</protein>
<keyword evidence="4" id="KW-0804">Transcription</keyword>
<accession>A0A328EC44</accession>
<keyword evidence="3" id="KW-0805">Transcription regulation</keyword>
<feature type="compositionally biased region" description="Basic and acidic residues" evidence="6">
    <location>
        <begin position="987"/>
        <end position="998"/>
    </location>
</feature>
<comment type="caution">
    <text evidence="8">The sequence shown here is derived from an EMBL/GenBank/DDBJ whole genome shotgun (WGS) entry which is preliminary data.</text>
</comment>
<keyword evidence="5" id="KW-0539">Nucleus</keyword>